<name>A0A6A6FAZ0_9PEZI</name>
<feature type="region of interest" description="Disordered" evidence="1">
    <location>
        <begin position="311"/>
        <end position="363"/>
    </location>
</feature>
<feature type="compositionally biased region" description="Low complexity" evidence="1">
    <location>
        <begin position="221"/>
        <end position="232"/>
    </location>
</feature>
<organism evidence="2 3">
    <name type="scientific">Cercospora zeae-maydis SCOH1-5</name>
    <dbReference type="NCBI Taxonomy" id="717836"/>
    <lineage>
        <taxon>Eukaryota</taxon>
        <taxon>Fungi</taxon>
        <taxon>Dikarya</taxon>
        <taxon>Ascomycota</taxon>
        <taxon>Pezizomycotina</taxon>
        <taxon>Dothideomycetes</taxon>
        <taxon>Dothideomycetidae</taxon>
        <taxon>Mycosphaerellales</taxon>
        <taxon>Mycosphaerellaceae</taxon>
        <taxon>Cercospora</taxon>
    </lineage>
</organism>
<reference evidence="2" key="1">
    <citation type="journal article" date="2020" name="Stud. Mycol.">
        <title>101 Dothideomycetes genomes: a test case for predicting lifestyles and emergence of pathogens.</title>
        <authorList>
            <person name="Haridas S."/>
            <person name="Albert R."/>
            <person name="Binder M."/>
            <person name="Bloem J."/>
            <person name="Labutti K."/>
            <person name="Salamov A."/>
            <person name="Andreopoulos B."/>
            <person name="Baker S."/>
            <person name="Barry K."/>
            <person name="Bills G."/>
            <person name="Bluhm B."/>
            <person name="Cannon C."/>
            <person name="Castanera R."/>
            <person name="Culley D."/>
            <person name="Daum C."/>
            <person name="Ezra D."/>
            <person name="Gonzalez J."/>
            <person name="Henrissat B."/>
            <person name="Kuo A."/>
            <person name="Liang C."/>
            <person name="Lipzen A."/>
            <person name="Lutzoni F."/>
            <person name="Magnuson J."/>
            <person name="Mondo S."/>
            <person name="Nolan M."/>
            <person name="Ohm R."/>
            <person name="Pangilinan J."/>
            <person name="Park H.-J."/>
            <person name="Ramirez L."/>
            <person name="Alfaro M."/>
            <person name="Sun H."/>
            <person name="Tritt A."/>
            <person name="Yoshinaga Y."/>
            <person name="Zwiers L.-H."/>
            <person name="Turgeon B."/>
            <person name="Goodwin S."/>
            <person name="Spatafora J."/>
            <person name="Crous P."/>
            <person name="Grigoriev I."/>
        </authorList>
    </citation>
    <scope>NUCLEOTIDE SEQUENCE</scope>
    <source>
        <strain evidence="2">SCOH1-5</strain>
    </source>
</reference>
<accession>A0A6A6FAZ0</accession>
<gene>
    <name evidence="2" type="ORF">CERZMDRAFT_99200</name>
</gene>
<dbReference type="Proteomes" id="UP000799539">
    <property type="component" value="Unassembled WGS sequence"/>
</dbReference>
<feature type="region of interest" description="Disordered" evidence="1">
    <location>
        <begin position="395"/>
        <end position="639"/>
    </location>
</feature>
<sequence>MKIFRVFCPPDALASSLRPELSGPPYDDAAALIAPERLATEISSPAHSAQPTAISNGAASLRAPEADIGKPAYVQLRVSTGTVSTPHTYREQPGVGLGAIGIIFVPKLASFLFPFPTFKTTPTLPTPPISAPRAPPPTACCLESTTLTGSAKMSAPSTPPPRYTRPRTPPTPLHGDAYNGLHPYKPASPPASPAPPALPQLHSERKSARTGNNDAHSSAMLPTPSKTPSLTPAHQRSRKLSMEDSARILHFQPENPNDSMPTPRDARKHKNLTASGLDDDSLDIGRPKNKKSAKSAIQIYTEVQARIPEDDLSDDNVFRDVPRGRRPSAISEPANIGRRGGNGDSPSPSRPSRSVDESDEETRMQAAVNRGEGMFYMFRGKKCFRRFNDVPDVEDAGASSREQQQLKRAVGGSANRPLTRSHVPPRLLWARSDQTSYSDEEAETDVDTSGPHATATKWQGHNSGVWFAAPPVGATPVKQSCPKRRPYVSPPTTARTTRQARFDDVPSFEQTLEADDEAPIKAPLPTPQRSSRKKKAAIDDIPVFEDDPSETAVPSTPARVRSKRNEPQLTPIVEGSEEPTSVGQTSPTAAISDRRSKRSPFDSWQRTKPGKKRGSDAVAVEDVSVKRSRSSTRSNPTRT</sequence>
<feature type="compositionally biased region" description="Pro residues" evidence="1">
    <location>
        <begin position="157"/>
        <end position="172"/>
    </location>
</feature>
<proteinExistence type="predicted"/>
<feature type="region of interest" description="Disordered" evidence="1">
    <location>
        <begin position="141"/>
        <end position="295"/>
    </location>
</feature>
<dbReference type="AlphaFoldDB" id="A0A6A6FAZ0"/>
<evidence type="ECO:0000313" key="2">
    <source>
        <dbReference type="EMBL" id="KAF2210584.1"/>
    </source>
</evidence>
<protein>
    <submittedName>
        <fullName evidence="2">Uncharacterized protein</fullName>
    </submittedName>
</protein>
<evidence type="ECO:0000256" key="1">
    <source>
        <dbReference type="SAM" id="MobiDB-lite"/>
    </source>
</evidence>
<keyword evidence="3" id="KW-1185">Reference proteome</keyword>
<feature type="compositionally biased region" description="Pro residues" evidence="1">
    <location>
        <begin position="186"/>
        <end position="198"/>
    </location>
</feature>
<evidence type="ECO:0000313" key="3">
    <source>
        <dbReference type="Proteomes" id="UP000799539"/>
    </source>
</evidence>
<feature type="compositionally biased region" description="Polar residues" evidence="1">
    <location>
        <begin position="578"/>
        <end position="589"/>
    </location>
</feature>
<dbReference type="OrthoDB" id="5398515at2759"/>
<dbReference type="EMBL" id="ML992680">
    <property type="protein sequence ID" value="KAF2210584.1"/>
    <property type="molecule type" value="Genomic_DNA"/>
</dbReference>